<dbReference type="InterPro" id="IPR005546">
    <property type="entry name" value="Autotransporte_beta"/>
</dbReference>
<dbReference type="EMBL" id="CP019630">
    <property type="protein sequence ID" value="AQQ05934.1"/>
    <property type="molecule type" value="Genomic_DNA"/>
</dbReference>
<dbReference type="Gene3D" id="2.160.20.20">
    <property type="match status" value="1"/>
</dbReference>
<dbReference type="Gene3D" id="2.40.128.130">
    <property type="entry name" value="Autotransporter beta-domain"/>
    <property type="match status" value="1"/>
</dbReference>
<evidence type="ECO:0000313" key="3">
    <source>
        <dbReference type="EMBL" id="AQQ05934.1"/>
    </source>
</evidence>
<keyword evidence="4" id="KW-1185">Reference proteome</keyword>
<evidence type="ECO:0000259" key="2">
    <source>
        <dbReference type="PROSITE" id="PS51208"/>
    </source>
</evidence>
<dbReference type="Proteomes" id="UP000188174">
    <property type="component" value="Chromosome"/>
</dbReference>
<evidence type="ECO:0000256" key="1">
    <source>
        <dbReference type="SAM" id="SignalP"/>
    </source>
</evidence>
<dbReference type="SMART" id="SM00869">
    <property type="entry name" value="Autotransporter"/>
    <property type="match status" value="1"/>
</dbReference>
<keyword evidence="1" id="KW-0732">Signal</keyword>
<protein>
    <recommendedName>
        <fullName evidence="2">Autotransporter domain-containing protein</fullName>
    </recommendedName>
</protein>
<reference evidence="3 4" key="1">
    <citation type="submission" date="2017-02" db="EMBL/GenBank/DDBJ databases">
        <authorList>
            <person name="Jeong S."/>
        </authorList>
    </citation>
    <scope>NUCLEOTIDE SEQUENCE [LARGE SCALE GENOMIC DNA]</scope>
    <source>
        <strain evidence="3 4">RMAR6-6</strain>
    </source>
</reference>
<accession>A0ABN4WZV7</accession>
<feature type="chain" id="PRO_5045508149" description="Autotransporter domain-containing protein" evidence="1">
    <location>
        <begin position="36"/>
        <end position="726"/>
    </location>
</feature>
<feature type="signal peptide" evidence="1">
    <location>
        <begin position="1"/>
        <end position="35"/>
    </location>
</feature>
<sequence length="726" mass="74274">MPTQTKSALQHRRQLKAFLLCSCALVLLGPEKGLAGDITIGSGTTVTTTQTLTDVGDTGTVESGGTIEVTDQDGLVLDNDDQTATNNGTIRVTKTTIGTPNFAGIGSNEDDATVHNNGSITTNGSRAFGIAGDGDDFTVTNSGTITTTGKESDAILSLGADTDITNSGTISTTGEAAYGINAEGDRPTVLNSGTITTTGDDAYAIDTDEDDAKITNTGTITTTGEDADGFDSDGDDVILINTGVMTMSGTLADGIDNDGDRAAITNSGTITVSGEDANPIESNGDDVTISNSGTLRNTGTISGDHDDVGHGIAVDGDNVTITNSGEIYSSNGSSIYVDGSDATVTLNNGTILQGVLTFTDPTTATLNYAAGRTAILTFSGIPGTLTTAGLTSATNGNTITILNPDDFRLDTVAQTFNTMTRAVTGSLEQQMDLNRLGGTSFVATNGPAPEEQNATALWVTPLGGVLSRQGSDGFDHTFGGITAGAEKTFAEGLAAGVAGGFTIGRTTSDGDIHSASSYSIHAGGYLSRSWQATFAQFSLLGGYLKSDEDVTVLNNMVVGGLQDLSIDYDYVYVTPSARLGHALALSEGTLTPSARVRYSGLWQTGDADESATGLSVSGRSLHVLELRAQATYDHAPIVQNGGTLYLSANAGIDGIFTLNDSVDGTLQGAALNLSVDDDDAVLRGFAAADAVWQVNDGTKFLAGIEGGYDSADTLSASVRLGAKISF</sequence>
<dbReference type="RefSeq" id="WP_077292431.1">
    <property type="nucleotide sequence ID" value="NZ_CP019630.1"/>
</dbReference>
<evidence type="ECO:0000313" key="4">
    <source>
        <dbReference type="Proteomes" id="UP000188174"/>
    </source>
</evidence>
<dbReference type="Pfam" id="PF03797">
    <property type="entry name" value="Autotransporter"/>
    <property type="match status" value="1"/>
</dbReference>
<gene>
    <name evidence="3" type="ORF">B0E33_22135</name>
</gene>
<proteinExistence type="predicted"/>
<name>A0ABN4WZV7_9HYPH</name>
<organism evidence="3 4">
    <name type="scientific">Roseibium algicola</name>
    <dbReference type="NCBI Taxonomy" id="2857014"/>
    <lineage>
        <taxon>Bacteria</taxon>
        <taxon>Pseudomonadati</taxon>
        <taxon>Pseudomonadota</taxon>
        <taxon>Alphaproteobacteria</taxon>
        <taxon>Hyphomicrobiales</taxon>
        <taxon>Stappiaceae</taxon>
        <taxon>Roseibium</taxon>
    </lineage>
</organism>
<dbReference type="InterPro" id="IPR012332">
    <property type="entry name" value="Autotransporter_pectin_lyase_C"/>
</dbReference>
<feature type="domain" description="Autotransporter" evidence="2">
    <location>
        <begin position="450"/>
        <end position="726"/>
    </location>
</feature>
<dbReference type="SUPFAM" id="SSF103515">
    <property type="entry name" value="Autotransporter"/>
    <property type="match status" value="1"/>
</dbReference>
<dbReference type="InterPro" id="IPR036709">
    <property type="entry name" value="Autotransporte_beta_dom_sf"/>
</dbReference>
<dbReference type="PROSITE" id="PS51208">
    <property type="entry name" value="AUTOTRANSPORTER"/>
    <property type="match status" value="1"/>
</dbReference>